<accession>A0A6A6PK85</accession>
<dbReference type="EMBL" id="MU001640">
    <property type="protein sequence ID" value="KAF2480345.1"/>
    <property type="molecule type" value="Genomic_DNA"/>
</dbReference>
<organism evidence="1 2">
    <name type="scientific">Neohortaea acidophila</name>
    <dbReference type="NCBI Taxonomy" id="245834"/>
    <lineage>
        <taxon>Eukaryota</taxon>
        <taxon>Fungi</taxon>
        <taxon>Dikarya</taxon>
        <taxon>Ascomycota</taxon>
        <taxon>Pezizomycotina</taxon>
        <taxon>Dothideomycetes</taxon>
        <taxon>Dothideomycetidae</taxon>
        <taxon>Mycosphaerellales</taxon>
        <taxon>Teratosphaeriaceae</taxon>
        <taxon>Neohortaea</taxon>
    </lineage>
</organism>
<sequence length="356" mass="39471">MAATPIQPAQIMPTQERLLAAFSDGRYGPLLRELFKIEAETAPSPLTSRLLQRERVSVETEAICLLAQLSQDTLRHLLRNTYPQAHANASVGSLRDPYEFTGTLDPGVYLQQLVGADGLGISTALHEVFLSWLETTMTLSSPSEVGHTLSVNECRDAIDKAYRDVIATDDLQASFFATLNQQELDVLQTNVRRYIRSQRTVHAQAKAQDVNHISIHAEIGLAKNLWDRCGQHKRLASSSPPLLRLVHLVLRAAFPDRDFRMLQVVLFHATRISDLETGASLGALLCASYLRSGGINTIQAGQGVGTSGSITGDEWEEMLNRLVDNRLLRFVNPNLEQDIITTTRLRGIEEVRLPLS</sequence>
<dbReference type="Proteomes" id="UP000799767">
    <property type="component" value="Unassembled WGS sequence"/>
</dbReference>
<dbReference type="GeneID" id="54479305"/>
<dbReference type="AlphaFoldDB" id="A0A6A6PK85"/>
<reference evidence="1" key="1">
    <citation type="journal article" date="2020" name="Stud. Mycol.">
        <title>101 Dothideomycetes genomes: a test case for predicting lifestyles and emergence of pathogens.</title>
        <authorList>
            <person name="Haridas S."/>
            <person name="Albert R."/>
            <person name="Binder M."/>
            <person name="Bloem J."/>
            <person name="Labutti K."/>
            <person name="Salamov A."/>
            <person name="Andreopoulos B."/>
            <person name="Baker S."/>
            <person name="Barry K."/>
            <person name="Bills G."/>
            <person name="Bluhm B."/>
            <person name="Cannon C."/>
            <person name="Castanera R."/>
            <person name="Culley D."/>
            <person name="Daum C."/>
            <person name="Ezra D."/>
            <person name="Gonzalez J."/>
            <person name="Henrissat B."/>
            <person name="Kuo A."/>
            <person name="Liang C."/>
            <person name="Lipzen A."/>
            <person name="Lutzoni F."/>
            <person name="Magnuson J."/>
            <person name="Mondo S."/>
            <person name="Nolan M."/>
            <person name="Ohm R."/>
            <person name="Pangilinan J."/>
            <person name="Park H.-J."/>
            <person name="Ramirez L."/>
            <person name="Alfaro M."/>
            <person name="Sun H."/>
            <person name="Tritt A."/>
            <person name="Yoshinaga Y."/>
            <person name="Zwiers L.-H."/>
            <person name="Turgeon B."/>
            <person name="Goodwin S."/>
            <person name="Spatafora J."/>
            <person name="Crous P."/>
            <person name="Grigoriev I."/>
        </authorList>
    </citation>
    <scope>NUCLEOTIDE SEQUENCE</scope>
    <source>
        <strain evidence="1">CBS 113389</strain>
    </source>
</reference>
<proteinExistence type="predicted"/>
<evidence type="ECO:0000313" key="2">
    <source>
        <dbReference type="Proteomes" id="UP000799767"/>
    </source>
</evidence>
<protein>
    <submittedName>
        <fullName evidence="1">Uncharacterized protein</fullName>
    </submittedName>
</protein>
<evidence type="ECO:0000313" key="1">
    <source>
        <dbReference type="EMBL" id="KAF2480345.1"/>
    </source>
</evidence>
<name>A0A6A6PK85_9PEZI</name>
<keyword evidence="2" id="KW-1185">Reference proteome</keyword>
<gene>
    <name evidence="1" type="ORF">BDY17DRAFT_36450</name>
</gene>
<dbReference type="RefSeq" id="XP_033586915.1">
    <property type="nucleotide sequence ID" value="XM_033738303.1"/>
</dbReference>